<gene>
    <name evidence="2" type="ORF">H7C19_24660</name>
</gene>
<name>A0A7X0RUK5_9BACL</name>
<dbReference type="PANTHER" id="PTHR46211:SF14">
    <property type="entry name" value="GLYCEROPHOSPHODIESTER PHOSPHODIESTERASE"/>
    <property type="match status" value="1"/>
</dbReference>
<keyword evidence="3" id="KW-1185">Reference proteome</keyword>
<dbReference type="SUPFAM" id="SSF51695">
    <property type="entry name" value="PLC-like phosphodiesterases"/>
    <property type="match status" value="1"/>
</dbReference>
<evidence type="ECO:0000313" key="3">
    <source>
        <dbReference type="Proteomes" id="UP000547209"/>
    </source>
</evidence>
<dbReference type="PANTHER" id="PTHR46211">
    <property type="entry name" value="GLYCEROPHOSPHORYL DIESTER PHOSPHODIESTERASE"/>
    <property type="match status" value="1"/>
</dbReference>
<feature type="domain" description="GP-PDE" evidence="1">
    <location>
        <begin position="9"/>
        <end position="246"/>
    </location>
</feature>
<proteinExistence type="predicted"/>
<dbReference type="PROSITE" id="PS51704">
    <property type="entry name" value="GP_PDE"/>
    <property type="match status" value="1"/>
</dbReference>
<dbReference type="GO" id="GO:0006629">
    <property type="term" value="P:lipid metabolic process"/>
    <property type="evidence" value="ECO:0007669"/>
    <property type="project" value="InterPro"/>
</dbReference>
<dbReference type="RefSeq" id="WP_185671739.1">
    <property type="nucleotide sequence ID" value="NZ_JACJVP010000042.1"/>
</dbReference>
<dbReference type="EMBL" id="JACJVP010000042">
    <property type="protein sequence ID" value="MBB6673880.1"/>
    <property type="molecule type" value="Genomic_DNA"/>
</dbReference>
<dbReference type="AlphaFoldDB" id="A0A7X0RUK5"/>
<dbReference type="GO" id="GO:0008081">
    <property type="term" value="F:phosphoric diester hydrolase activity"/>
    <property type="evidence" value="ECO:0007669"/>
    <property type="project" value="InterPro"/>
</dbReference>
<comment type="caution">
    <text evidence="2">The sequence shown here is derived from an EMBL/GenBank/DDBJ whole genome shotgun (WGS) entry which is preliminary data.</text>
</comment>
<evidence type="ECO:0000313" key="2">
    <source>
        <dbReference type="EMBL" id="MBB6673880.1"/>
    </source>
</evidence>
<accession>A0A7X0RUK5</accession>
<dbReference type="Proteomes" id="UP000547209">
    <property type="component" value="Unassembled WGS sequence"/>
</dbReference>
<organism evidence="2 3">
    <name type="scientific">Cohnella nanjingensis</name>
    <dbReference type="NCBI Taxonomy" id="1387779"/>
    <lineage>
        <taxon>Bacteria</taxon>
        <taxon>Bacillati</taxon>
        <taxon>Bacillota</taxon>
        <taxon>Bacilli</taxon>
        <taxon>Bacillales</taxon>
        <taxon>Paenibacillaceae</taxon>
        <taxon>Cohnella</taxon>
    </lineage>
</organism>
<dbReference type="InterPro" id="IPR030395">
    <property type="entry name" value="GP_PDE_dom"/>
</dbReference>
<dbReference type="Gene3D" id="3.20.20.190">
    <property type="entry name" value="Phosphatidylinositol (PI) phosphodiesterase"/>
    <property type="match status" value="1"/>
</dbReference>
<evidence type="ECO:0000259" key="1">
    <source>
        <dbReference type="PROSITE" id="PS51704"/>
    </source>
</evidence>
<dbReference type="InterPro" id="IPR017946">
    <property type="entry name" value="PLC-like_Pdiesterase_TIM-brl"/>
</dbReference>
<dbReference type="Pfam" id="PF03009">
    <property type="entry name" value="GDPD"/>
    <property type="match status" value="1"/>
</dbReference>
<protein>
    <submittedName>
        <fullName evidence="2">Glycerophosphodiester phosphodiesterase</fullName>
    </submittedName>
</protein>
<reference evidence="2 3" key="1">
    <citation type="submission" date="2020-08" db="EMBL/GenBank/DDBJ databases">
        <title>Cohnella phylogeny.</title>
        <authorList>
            <person name="Dunlap C."/>
        </authorList>
    </citation>
    <scope>NUCLEOTIDE SEQUENCE [LARGE SCALE GENOMIC DNA]</scope>
    <source>
        <strain evidence="2 3">DSM 28246</strain>
    </source>
</reference>
<sequence length="253" mass="28063">MTTSPAELHPCVAHRGWSGGAPENTLAAFKLAMTEPAVYWIELDVHLSRDEVPVVIHDGTLNRTTNAKGRVRDLTAAELAKLDAGSWFHQVYAGEPVPTLEQVLYLTAGRCRLNIEMKEGTPDADRFAHRVASLLRAYRREHDTVITSFEPLYLKAVKRHAPEIRTGLITDKRPTSLIATLKSLEASVLSIAFGHVGPSLLKETEAARIQVMAWTPNHPRDLARLAAMPQPFQICTNYPDRWLAAVQKGSFTP</sequence>